<dbReference type="PANTHER" id="PTHR10993:SF7">
    <property type="entry name" value="LIPOYLTRANSFERASE 2, MITOCHONDRIAL-RELATED"/>
    <property type="match status" value="1"/>
</dbReference>
<gene>
    <name evidence="5" type="primary">lipB</name>
    <name evidence="11" type="ORF">SAMN04489751_4005</name>
</gene>
<dbReference type="PANTHER" id="PTHR10993">
    <property type="entry name" value="OCTANOYLTRANSFERASE"/>
    <property type="match status" value="1"/>
</dbReference>
<dbReference type="HAMAP" id="MF_00013">
    <property type="entry name" value="LipB"/>
    <property type="match status" value="1"/>
</dbReference>
<feature type="active site" description="Acyl-thioester intermediate" evidence="5 7">
    <location>
        <position position="189"/>
    </location>
</feature>
<dbReference type="CDD" id="cd16444">
    <property type="entry name" value="LipB"/>
    <property type="match status" value="1"/>
</dbReference>
<comment type="catalytic activity">
    <reaction evidence="5 6">
        <text>octanoyl-[ACP] + L-lysyl-[protein] = N(6)-octanoyl-L-lysyl-[protein] + holo-[ACP] + H(+)</text>
        <dbReference type="Rhea" id="RHEA:17665"/>
        <dbReference type="Rhea" id="RHEA-COMP:9636"/>
        <dbReference type="Rhea" id="RHEA-COMP:9685"/>
        <dbReference type="Rhea" id="RHEA-COMP:9752"/>
        <dbReference type="Rhea" id="RHEA-COMP:9928"/>
        <dbReference type="ChEBI" id="CHEBI:15378"/>
        <dbReference type="ChEBI" id="CHEBI:29969"/>
        <dbReference type="ChEBI" id="CHEBI:64479"/>
        <dbReference type="ChEBI" id="CHEBI:78463"/>
        <dbReference type="ChEBI" id="CHEBI:78809"/>
        <dbReference type="EC" id="2.3.1.181"/>
    </reaction>
</comment>
<sequence>MKLNPRDKRHSLGDMPLVTETLGFAPVYSDYLRTWDLQKTYHEEVLAGDRESTILLLEHPPVYTAGKRTEDHERPDDGTEVIDVDRGGKITWHGPGQLVAYLVYKLNDTKEVRLFVSQLEDSMIELLAEYDIEATTIEGRAGVWILGDGTRRDRKIGAIGIRIHEGVTMHGLALNCSNDLGAYESIIACGIADADTTTMSAELGRNVTPKDVANRLDEILHTHITA</sequence>
<evidence type="ECO:0000256" key="1">
    <source>
        <dbReference type="ARBA" id="ARBA00004821"/>
    </source>
</evidence>
<feature type="binding site" evidence="5 8">
    <location>
        <begin position="158"/>
        <end position="160"/>
    </location>
    <ligand>
        <name>substrate</name>
    </ligand>
</feature>
<evidence type="ECO:0000313" key="12">
    <source>
        <dbReference type="Proteomes" id="UP000199700"/>
    </source>
</evidence>
<dbReference type="GO" id="GO:0005737">
    <property type="term" value="C:cytoplasm"/>
    <property type="evidence" value="ECO:0007669"/>
    <property type="project" value="UniProtKB-SubCell"/>
</dbReference>
<dbReference type="Gene3D" id="3.30.930.10">
    <property type="entry name" value="Bira Bifunctional Protein, Domain 2"/>
    <property type="match status" value="1"/>
</dbReference>
<evidence type="ECO:0000256" key="7">
    <source>
        <dbReference type="PIRSR" id="PIRSR016262-1"/>
    </source>
</evidence>
<dbReference type="PROSITE" id="PS01313">
    <property type="entry name" value="LIPB"/>
    <property type="match status" value="1"/>
</dbReference>
<keyword evidence="3 5" id="KW-0012">Acyltransferase</keyword>
<accession>A0A1H1Y849</accession>
<feature type="binding site" evidence="5 8">
    <location>
        <begin position="171"/>
        <end position="173"/>
    </location>
    <ligand>
        <name>substrate</name>
    </ligand>
</feature>
<evidence type="ECO:0000256" key="4">
    <source>
        <dbReference type="ARBA" id="ARBA00024732"/>
    </source>
</evidence>
<dbReference type="GO" id="GO:0009249">
    <property type="term" value="P:protein lipoylation"/>
    <property type="evidence" value="ECO:0007669"/>
    <property type="project" value="InterPro"/>
</dbReference>
<dbReference type="NCBIfam" id="TIGR00214">
    <property type="entry name" value="lipB"/>
    <property type="match status" value="1"/>
</dbReference>
<evidence type="ECO:0000256" key="3">
    <source>
        <dbReference type="ARBA" id="ARBA00023315"/>
    </source>
</evidence>
<organism evidence="11 12">
    <name type="scientific">Brevibacterium sandarakinum</name>
    <dbReference type="NCBI Taxonomy" id="629680"/>
    <lineage>
        <taxon>Bacteria</taxon>
        <taxon>Bacillati</taxon>
        <taxon>Actinomycetota</taxon>
        <taxon>Actinomycetes</taxon>
        <taxon>Micrococcales</taxon>
        <taxon>Brevibacteriaceae</taxon>
        <taxon>Brevibacterium</taxon>
    </lineage>
</organism>
<evidence type="ECO:0000256" key="2">
    <source>
        <dbReference type="ARBA" id="ARBA00022679"/>
    </source>
</evidence>
<dbReference type="EC" id="2.3.1.181" evidence="5 6"/>
<evidence type="ECO:0000313" key="11">
    <source>
        <dbReference type="EMBL" id="SDT17597.1"/>
    </source>
</evidence>
<evidence type="ECO:0000256" key="5">
    <source>
        <dbReference type="HAMAP-Rule" id="MF_00013"/>
    </source>
</evidence>
<dbReference type="SUPFAM" id="SSF55681">
    <property type="entry name" value="Class II aaRS and biotin synthetases"/>
    <property type="match status" value="1"/>
</dbReference>
<dbReference type="UniPathway" id="UPA00538">
    <property type="reaction ID" value="UER00592"/>
</dbReference>
<comment type="similarity">
    <text evidence="5 6">Belongs to the LipB family.</text>
</comment>
<dbReference type="AlphaFoldDB" id="A0A1H1Y849"/>
<comment type="function">
    <text evidence="4 5 6">Catalyzes the transfer of endogenously produced octanoic acid from octanoyl-acyl-carrier-protein onto the lipoyl domains of lipoate-dependent enzymes. Lipoyl-ACP can also act as a substrate although octanoyl-ACP is likely to be the physiological substrate.</text>
</comment>
<keyword evidence="5" id="KW-0963">Cytoplasm</keyword>
<reference evidence="11" key="1">
    <citation type="submission" date="2016-10" db="EMBL/GenBank/DDBJ databases">
        <authorList>
            <person name="Varghese N."/>
            <person name="Submissions S."/>
        </authorList>
    </citation>
    <scope>NUCLEOTIDE SEQUENCE [LARGE SCALE GENOMIC DNA]</scope>
    <source>
        <strain evidence="11">DSM 22082</strain>
    </source>
</reference>
<dbReference type="GO" id="GO:0033819">
    <property type="term" value="F:lipoyl(octanoyl) transferase activity"/>
    <property type="evidence" value="ECO:0007669"/>
    <property type="project" value="UniProtKB-EC"/>
</dbReference>
<feature type="domain" description="BPL/LPL catalytic" evidence="10">
    <location>
        <begin position="48"/>
        <end position="226"/>
    </location>
</feature>
<proteinExistence type="inferred from homology"/>
<dbReference type="Proteomes" id="UP000199700">
    <property type="component" value="Chromosome"/>
</dbReference>
<dbReference type="NCBIfam" id="NF010925">
    <property type="entry name" value="PRK14345.1"/>
    <property type="match status" value="1"/>
</dbReference>
<evidence type="ECO:0000259" key="10">
    <source>
        <dbReference type="PROSITE" id="PS51733"/>
    </source>
</evidence>
<dbReference type="InterPro" id="IPR004143">
    <property type="entry name" value="BPL_LPL_catalytic"/>
</dbReference>
<comment type="pathway">
    <text evidence="1 5 6">Protein modification; protein lipoylation via endogenous pathway; protein N(6)-(lipoyl)lysine from octanoyl-[acyl-carrier-protein]: step 1/2.</text>
</comment>
<evidence type="ECO:0000256" key="6">
    <source>
        <dbReference type="PIRNR" id="PIRNR016262"/>
    </source>
</evidence>
<dbReference type="Pfam" id="PF21948">
    <property type="entry name" value="LplA-B_cat"/>
    <property type="match status" value="1"/>
</dbReference>
<feature type="site" description="Lowers pKa of active site Cys" evidence="5 9">
    <location>
        <position position="155"/>
    </location>
</feature>
<dbReference type="InterPro" id="IPR020605">
    <property type="entry name" value="Octanoyltransferase_CS"/>
</dbReference>
<dbReference type="PIRSF" id="PIRSF016262">
    <property type="entry name" value="LPLase"/>
    <property type="match status" value="1"/>
</dbReference>
<protein>
    <recommendedName>
        <fullName evidence="5 6">Octanoyltransferase</fullName>
        <ecNumber evidence="5 6">2.3.1.181</ecNumber>
    </recommendedName>
    <alternativeName>
        <fullName evidence="5">Lipoate-protein ligase B</fullName>
    </alternativeName>
    <alternativeName>
        <fullName evidence="5">Lipoyl/octanoyl transferase</fullName>
    </alternativeName>
    <alternativeName>
        <fullName evidence="5">Octanoyl-[acyl-carrier-protein]-protein N-octanoyltransferase</fullName>
    </alternativeName>
</protein>
<dbReference type="STRING" id="629680.SAMN04489751_4005"/>
<dbReference type="InterPro" id="IPR045864">
    <property type="entry name" value="aa-tRNA-synth_II/BPL/LPL"/>
</dbReference>
<comment type="miscellaneous">
    <text evidence="5">In the reaction, the free carboxyl group of octanoic acid is attached via an amide linkage to the epsilon-amino group of a specific lysine residue of lipoyl domains of lipoate-dependent enzymes.</text>
</comment>
<comment type="subcellular location">
    <subcellularLocation>
        <location evidence="5">Cytoplasm</location>
    </subcellularLocation>
</comment>
<keyword evidence="2 5" id="KW-0808">Transferase</keyword>
<feature type="binding site" evidence="5 8">
    <location>
        <begin position="86"/>
        <end position="93"/>
    </location>
    <ligand>
        <name>substrate</name>
    </ligand>
</feature>
<dbReference type="PROSITE" id="PS51733">
    <property type="entry name" value="BPL_LPL_CATALYTIC"/>
    <property type="match status" value="1"/>
</dbReference>
<keyword evidence="12" id="KW-1185">Reference proteome</keyword>
<dbReference type="InterPro" id="IPR000544">
    <property type="entry name" value="Octanoyltransferase"/>
</dbReference>
<dbReference type="EMBL" id="LT629739">
    <property type="protein sequence ID" value="SDT17597.1"/>
    <property type="molecule type" value="Genomic_DNA"/>
</dbReference>
<evidence type="ECO:0000256" key="9">
    <source>
        <dbReference type="PIRSR" id="PIRSR016262-3"/>
    </source>
</evidence>
<name>A0A1H1Y849_BRESA</name>
<evidence type="ECO:0000256" key="8">
    <source>
        <dbReference type="PIRSR" id="PIRSR016262-2"/>
    </source>
</evidence>